<evidence type="ECO:0000256" key="14">
    <source>
        <dbReference type="SAM" id="SignalP"/>
    </source>
</evidence>
<name>A0AAV3KBB0_9GAMM</name>
<evidence type="ECO:0000256" key="8">
    <source>
        <dbReference type="ARBA" id="ARBA00023136"/>
    </source>
</evidence>
<keyword evidence="9 17" id="KW-0675">Receptor</keyword>
<feature type="region of interest" description="Disordered" evidence="13">
    <location>
        <begin position="35"/>
        <end position="105"/>
    </location>
</feature>
<evidence type="ECO:0000256" key="13">
    <source>
        <dbReference type="SAM" id="MobiDB-lite"/>
    </source>
</evidence>
<evidence type="ECO:0000259" key="15">
    <source>
        <dbReference type="Pfam" id="PF00593"/>
    </source>
</evidence>
<dbReference type="GeneID" id="43520052"/>
<evidence type="ECO:0000256" key="9">
    <source>
        <dbReference type="ARBA" id="ARBA00023170"/>
    </source>
</evidence>
<keyword evidence="6 14" id="KW-0732">Signal</keyword>
<dbReference type="GO" id="GO:0009279">
    <property type="term" value="C:cell outer membrane"/>
    <property type="evidence" value="ECO:0007669"/>
    <property type="project" value="UniProtKB-SubCell"/>
</dbReference>
<accession>A0AAV3KBB0</accession>
<dbReference type="PROSITE" id="PS52016">
    <property type="entry name" value="TONB_DEPENDENT_REC_3"/>
    <property type="match status" value="1"/>
</dbReference>
<evidence type="ECO:0000256" key="3">
    <source>
        <dbReference type="ARBA" id="ARBA00022448"/>
    </source>
</evidence>
<dbReference type="Pfam" id="PF00593">
    <property type="entry name" value="TonB_dep_Rec_b-barrel"/>
    <property type="match status" value="1"/>
</dbReference>
<dbReference type="InterPro" id="IPR012910">
    <property type="entry name" value="Plug_dom"/>
</dbReference>
<dbReference type="Proteomes" id="UP000017142">
    <property type="component" value="Unassembled WGS sequence"/>
</dbReference>
<feature type="compositionally biased region" description="Polar residues" evidence="13">
    <location>
        <begin position="94"/>
        <end position="103"/>
    </location>
</feature>
<comment type="similarity">
    <text evidence="2">Belongs to the TonB-dependent receptor family. Hemoglobin/haptoglobin binding protein subfamily.</text>
</comment>
<feature type="domain" description="TonB-dependent receptor-like beta-barrel" evidence="15">
    <location>
        <begin position="305"/>
        <end position="780"/>
    </location>
</feature>
<dbReference type="GO" id="GO:0044718">
    <property type="term" value="P:siderophore transmembrane transport"/>
    <property type="evidence" value="ECO:0007669"/>
    <property type="project" value="TreeGrafter"/>
</dbReference>
<proteinExistence type="inferred from homology"/>
<evidence type="ECO:0000256" key="5">
    <source>
        <dbReference type="ARBA" id="ARBA00022692"/>
    </source>
</evidence>
<keyword evidence="8 11" id="KW-0472">Membrane</keyword>
<gene>
    <name evidence="17" type="ORF">A544_1337</name>
</gene>
<dbReference type="InterPro" id="IPR039426">
    <property type="entry name" value="TonB-dep_rcpt-like"/>
</dbReference>
<dbReference type="CDD" id="cd01347">
    <property type="entry name" value="ligand_gated_channel"/>
    <property type="match status" value="1"/>
</dbReference>
<keyword evidence="3 11" id="KW-0813">Transport</keyword>
<feature type="compositionally biased region" description="Low complexity" evidence="13">
    <location>
        <begin position="35"/>
        <end position="78"/>
    </location>
</feature>
<feature type="signal peptide" evidence="14">
    <location>
        <begin position="1"/>
        <end position="31"/>
    </location>
</feature>
<keyword evidence="10 11" id="KW-0998">Cell outer membrane</keyword>
<reference evidence="18" key="1">
    <citation type="journal article" date="2013" name="Diversity">
        <title>Genome Sequence of Dickeya solani, a New soft Rot Pathogen of Potato, Suggests its Emergence May Be Related to a Novel Combination of Non-Ribosomal Peptide/Polyketide Synthetase Clusters.</title>
        <authorList>
            <person name="Garlant L."/>
            <person name="Koskinen P."/>
            <person name="Rouhiainen L."/>
            <person name="Laine P."/>
            <person name="Paulin L."/>
            <person name="Auvinen P."/>
            <person name="Holm L."/>
            <person name="Pirhonen M."/>
        </authorList>
    </citation>
    <scope>NUCLEOTIDE SEQUENCE [LARGE SCALE GENOMIC DNA]</scope>
    <source>
        <strain evidence="18">D s0432-1</strain>
    </source>
</reference>
<dbReference type="AlphaFoldDB" id="A0AAV3KBB0"/>
<dbReference type="Pfam" id="PF07715">
    <property type="entry name" value="Plug"/>
    <property type="match status" value="1"/>
</dbReference>
<dbReference type="InterPro" id="IPR000531">
    <property type="entry name" value="Beta-barrel_TonB"/>
</dbReference>
<organism evidence="17 18">
    <name type="scientific">Dickeya solani D s0432-1</name>
    <dbReference type="NCBI Taxonomy" id="1231725"/>
    <lineage>
        <taxon>Bacteria</taxon>
        <taxon>Pseudomonadati</taxon>
        <taxon>Pseudomonadota</taxon>
        <taxon>Gammaproteobacteria</taxon>
        <taxon>Enterobacterales</taxon>
        <taxon>Pectobacteriaceae</taxon>
        <taxon>Dickeya</taxon>
    </lineage>
</organism>
<feature type="chain" id="PRO_5043898528" evidence="14">
    <location>
        <begin position="32"/>
        <end position="823"/>
    </location>
</feature>
<evidence type="ECO:0000256" key="10">
    <source>
        <dbReference type="ARBA" id="ARBA00023237"/>
    </source>
</evidence>
<dbReference type="Gene3D" id="2.40.170.20">
    <property type="entry name" value="TonB-dependent receptor, beta-barrel domain"/>
    <property type="match status" value="1"/>
</dbReference>
<evidence type="ECO:0000256" key="4">
    <source>
        <dbReference type="ARBA" id="ARBA00022452"/>
    </source>
</evidence>
<comment type="caution">
    <text evidence="17">The sequence shown here is derived from an EMBL/GenBank/DDBJ whole genome shotgun (WGS) entry which is preliminary data.</text>
</comment>
<dbReference type="Gene3D" id="2.170.130.10">
    <property type="entry name" value="TonB-dependent receptor, plug domain"/>
    <property type="match status" value="1"/>
</dbReference>
<evidence type="ECO:0000313" key="17">
    <source>
        <dbReference type="EMBL" id="ERO58162.1"/>
    </source>
</evidence>
<evidence type="ECO:0000256" key="2">
    <source>
        <dbReference type="ARBA" id="ARBA00008143"/>
    </source>
</evidence>
<keyword evidence="7 12" id="KW-0798">TonB box</keyword>
<evidence type="ECO:0000256" key="6">
    <source>
        <dbReference type="ARBA" id="ARBA00022729"/>
    </source>
</evidence>
<evidence type="ECO:0000256" key="7">
    <source>
        <dbReference type="ARBA" id="ARBA00023077"/>
    </source>
</evidence>
<dbReference type="SUPFAM" id="SSF56935">
    <property type="entry name" value="Porins"/>
    <property type="match status" value="1"/>
</dbReference>
<evidence type="ECO:0000256" key="1">
    <source>
        <dbReference type="ARBA" id="ARBA00004571"/>
    </source>
</evidence>
<comment type="subcellular location">
    <subcellularLocation>
        <location evidence="1 11">Cell outer membrane</location>
        <topology evidence="1 11">Multi-pass membrane protein</topology>
    </subcellularLocation>
</comment>
<dbReference type="PANTHER" id="PTHR30069">
    <property type="entry name" value="TONB-DEPENDENT OUTER MEMBRANE RECEPTOR"/>
    <property type="match status" value="1"/>
</dbReference>
<evidence type="ECO:0000256" key="12">
    <source>
        <dbReference type="RuleBase" id="RU003357"/>
    </source>
</evidence>
<dbReference type="RefSeq" id="WP_022632793.1">
    <property type="nucleotide sequence ID" value="NZ_AMWE01000002.1"/>
</dbReference>
<keyword evidence="4 11" id="KW-1134">Transmembrane beta strand</keyword>
<dbReference type="InterPro" id="IPR037066">
    <property type="entry name" value="Plug_dom_sf"/>
</dbReference>
<evidence type="ECO:0000256" key="11">
    <source>
        <dbReference type="PROSITE-ProRule" id="PRU01360"/>
    </source>
</evidence>
<dbReference type="PANTHER" id="PTHR30069:SF29">
    <property type="entry name" value="HEMOGLOBIN AND HEMOGLOBIN-HAPTOGLOBIN-BINDING PROTEIN 1-RELATED"/>
    <property type="match status" value="1"/>
</dbReference>
<dbReference type="PROSITE" id="PS51257">
    <property type="entry name" value="PROKAR_LIPOPROTEIN"/>
    <property type="match status" value="1"/>
</dbReference>
<keyword evidence="5 11" id="KW-0812">Transmembrane</keyword>
<feature type="domain" description="TonB-dependent receptor plug" evidence="16">
    <location>
        <begin position="93"/>
        <end position="217"/>
    </location>
</feature>
<sequence length="823" mass="89685">MFLHNKEKHRIGLNRLMLTGILTGLACPTLAADTNTAASSTTTPLPTATTSPTTTTSSPTTTDRGTKKAAPADNTAAASSGDQMTVMSPRVTKPGTTITMTDSDIQKHGGNDFGSIMRYQPLVSATGVSGGSGAGKSGFDRGGYTGYNIRGLESNRVAIDVDGIPLPNATGRSYAGRPGLNTFGIGRDYIDPYMYGLVSIDAGATPIERANNAIGGAVSFRPKSPDQYLSAQKDHYVGYQSDYDSASRSWHNGVTVAGGDQTLRGIAVVSRRDGQETRTNSDRLSAYPLNWHSTAVMTSAIWQPNDQHRFTGTLDYYSKTSHTHYDGWNNVGTSIVGTSQQDSDSERWSGSLRHNWTSATNAGWVDAVDSRLYAQRSTAKDDTDMPLDDGSMQKVNSDYNVRTYGVETSLLKSVGMHQFTWGFNAQQSDTERPFHQSPAQTGANVVMQPEADSRSYSLGGFVQDKMEVELAGKTLAITPGVRVAHQSTKSRNLSSLSTGSSVITAADVQSLYGKTTRDTEVLPSLSLQYELTPRLSTYLQYRRGAQFPDASQLYGSWSLGSSYAGRAQYALIGNGNLETETSNNYEWGLKGDVTDGVTFRTAVFYNDYKNFIANTRYTRAANPEKFTNVPSNIYTAYQMENRDKAYIYGAEFSSRVQWGTWFDALGGFSTTLAVGYNEGKSKSRYLGDKYVDLDSVAPVKAVVGLAWDEANNRYGAAITSTFQKGKRATATNRQGYNNTGAALTDSTTEYMRVPGYGLVDLTAYWRVLPNVRLSGGVYNLTDRKYWDYLSSRQLTLSTAQDGYNRELAVMPGRTFQLGVNVDF</sequence>
<protein>
    <submittedName>
        <fullName evidence="17">Outer membrane porin, receptor for ferric enterobactin and colicins B and D</fullName>
    </submittedName>
</protein>
<evidence type="ECO:0000313" key="18">
    <source>
        <dbReference type="Proteomes" id="UP000017142"/>
    </source>
</evidence>
<evidence type="ECO:0000259" key="16">
    <source>
        <dbReference type="Pfam" id="PF07715"/>
    </source>
</evidence>
<dbReference type="EMBL" id="AMWE01000002">
    <property type="protein sequence ID" value="ERO58162.1"/>
    <property type="molecule type" value="Genomic_DNA"/>
</dbReference>
<dbReference type="GO" id="GO:0015344">
    <property type="term" value="F:siderophore uptake transmembrane transporter activity"/>
    <property type="evidence" value="ECO:0007669"/>
    <property type="project" value="TreeGrafter"/>
</dbReference>
<dbReference type="InterPro" id="IPR036942">
    <property type="entry name" value="Beta-barrel_TonB_sf"/>
</dbReference>